<comment type="caution">
    <text evidence="1">The sequence shown here is derived from an EMBL/GenBank/DDBJ whole genome shotgun (WGS) entry which is preliminary data.</text>
</comment>
<dbReference type="EMBL" id="JAPCWZ010000009">
    <property type="protein sequence ID" value="KAK8851836.1"/>
    <property type="molecule type" value="Genomic_DNA"/>
</dbReference>
<dbReference type="Proteomes" id="UP001390339">
    <property type="component" value="Unassembled WGS sequence"/>
</dbReference>
<reference evidence="1 2" key="1">
    <citation type="journal article" date="2024" name="IMA Fungus">
        <title>Apiospora arundinis, a panoply of carbohydrate-active enzymes and secondary metabolites.</title>
        <authorList>
            <person name="Sorensen T."/>
            <person name="Petersen C."/>
            <person name="Muurmann A.T."/>
            <person name="Christiansen J.V."/>
            <person name="Brundto M.L."/>
            <person name="Overgaard C.K."/>
            <person name="Boysen A.T."/>
            <person name="Wollenberg R.D."/>
            <person name="Larsen T.O."/>
            <person name="Sorensen J.L."/>
            <person name="Nielsen K.L."/>
            <person name="Sondergaard T.E."/>
        </authorList>
    </citation>
    <scope>NUCLEOTIDE SEQUENCE [LARGE SCALE GENOMIC DNA]</scope>
    <source>
        <strain evidence="1 2">AAU 773</strain>
    </source>
</reference>
<sequence length="227" mass="25088">MEVLSSVGVIAQLIGQALSLWQQIELAMQSVRTAPKLLHDLTTQSTSIQRILYDIKHSKEIDGPSIQAQLKIVCSIQLELQIVLKEISVLNHKSVFRRSLHAIRLRTRDEAKLSEILTRLDRAKDDLLLEINVIHLAKTGEVAKGVSRIEKQTVQGRLRKHNSLIVDGNSASVAASQFNGIIGLDHARAPVSVSVTDNTASEQGRQMNLISCDPDAIKLIHSFILKS</sequence>
<protein>
    <recommendedName>
        <fullName evidence="3">Fungal N-terminal domain-containing protein</fullName>
    </recommendedName>
</protein>
<evidence type="ECO:0000313" key="1">
    <source>
        <dbReference type="EMBL" id="KAK8851836.1"/>
    </source>
</evidence>
<evidence type="ECO:0000313" key="2">
    <source>
        <dbReference type="Proteomes" id="UP001390339"/>
    </source>
</evidence>
<accession>A0ABR2HS28</accession>
<name>A0ABR2HS28_9PEZI</name>
<organism evidence="1 2">
    <name type="scientific">Apiospora arundinis</name>
    <dbReference type="NCBI Taxonomy" id="335852"/>
    <lineage>
        <taxon>Eukaryota</taxon>
        <taxon>Fungi</taxon>
        <taxon>Dikarya</taxon>
        <taxon>Ascomycota</taxon>
        <taxon>Pezizomycotina</taxon>
        <taxon>Sordariomycetes</taxon>
        <taxon>Xylariomycetidae</taxon>
        <taxon>Amphisphaeriales</taxon>
        <taxon>Apiosporaceae</taxon>
        <taxon>Apiospora</taxon>
    </lineage>
</organism>
<proteinExistence type="predicted"/>
<gene>
    <name evidence="1" type="ORF">PGQ11_014315</name>
</gene>
<keyword evidence="2" id="KW-1185">Reference proteome</keyword>
<evidence type="ECO:0008006" key="3">
    <source>
        <dbReference type="Google" id="ProtNLM"/>
    </source>
</evidence>